<accession>A0A3R8LS75</accession>
<organism evidence="2 3">
    <name type="scientific">Lautropia dentalis</name>
    <dbReference type="NCBI Taxonomy" id="2490857"/>
    <lineage>
        <taxon>Bacteria</taxon>
        <taxon>Pseudomonadati</taxon>
        <taxon>Pseudomonadota</taxon>
        <taxon>Betaproteobacteria</taxon>
        <taxon>Burkholderiales</taxon>
        <taxon>Burkholderiaceae</taxon>
        <taxon>Lautropia</taxon>
    </lineage>
</organism>
<proteinExistence type="predicted"/>
<reference evidence="2 3" key="1">
    <citation type="submission" date="2018-11" db="EMBL/GenBank/DDBJ databases">
        <title>Genome sequencing of Lautropia sp. KCOM 2505 (= ChDC F240).</title>
        <authorList>
            <person name="Kook J.-K."/>
            <person name="Park S.-N."/>
            <person name="Lim Y.K."/>
        </authorList>
    </citation>
    <scope>NUCLEOTIDE SEQUENCE [LARGE SCALE GENOMIC DNA]</scope>
    <source>
        <strain evidence="2 3">KCOM 2505</strain>
    </source>
</reference>
<comment type="caution">
    <text evidence="2">The sequence shown here is derived from an EMBL/GenBank/DDBJ whole genome shotgun (WGS) entry which is preliminary data.</text>
</comment>
<dbReference type="EMBL" id="RRUE01000001">
    <property type="protein sequence ID" value="RRN45034.1"/>
    <property type="molecule type" value="Genomic_DNA"/>
</dbReference>
<dbReference type="PANTHER" id="PTHR36302:SF1">
    <property type="entry name" value="COPPER CHAPERONE PCU(A)C"/>
    <property type="match status" value="1"/>
</dbReference>
<feature type="compositionally biased region" description="Basic residues" evidence="1">
    <location>
        <begin position="199"/>
        <end position="216"/>
    </location>
</feature>
<feature type="region of interest" description="Disordered" evidence="1">
    <location>
        <begin position="193"/>
        <end position="223"/>
    </location>
</feature>
<dbReference type="InterPro" id="IPR007410">
    <property type="entry name" value="LpqE-like"/>
</dbReference>
<gene>
    <name evidence="2" type="ORF">EHV23_01890</name>
</gene>
<dbReference type="Gene3D" id="2.60.40.1890">
    <property type="entry name" value="PCu(A)C copper chaperone"/>
    <property type="match status" value="1"/>
</dbReference>
<protein>
    <submittedName>
        <fullName evidence="2">Copper chaperone PCu(A)C</fullName>
    </submittedName>
</protein>
<sequence>MLAELREALCSQPEVVVGAAGRCVCRAVPVCFPWRSFPMKKTMMFSVAALLAAPAVLFSGSAAAAEAASHTTLKNCVIQEVVPGKDMTGAYVTFVHTGAPVNLKGAEVPDISQRVELHNMVMNNGVMEMGPLKDLTLNDGERVFKKGGDHVMLFDVKQKPAIGSKHTLTVFFDDGSQASCDAVVKSVKDVMKDAGMSGHGHHGKHGHHKGGHHKDGHKGEGKH</sequence>
<dbReference type="Proteomes" id="UP000270261">
    <property type="component" value="Unassembled WGS sequence"/>
</dbReference>
<dbReference type="InterPro" id="IPR036182">
    <property type="entry name" value="PCuAC_sf"/>
</dbReference>
<name>A0A3R8LS75_9BURK</name>
<evidence type="ECO:0000313" key="2">
    <source>
        <dbReference type="EMBL" id="RRN45034.1"/>
    </source>
</evidence>
<dbReference type="InterPro" id="IPR058248">
    <property type="entry name" value="Lxx211020-like"/>
</dbReference>
<dbReference type="AlphaFoldDB" id="A0A3R8LS75"/>
<keyword evidence="3" id="KW-1185">Reference proteome</keyword>
<evidence type="ECO:0000313" key="3">
    <source>
        <dbReference type="Proteomes" id="UP000270261"/>
    </source>
</evidence>
<evidence type="ECO:0000256" key="1">
    <source>
        <dbReference type="SAM" id="MobiDB-lite"/>
    </source>
</evidence>
<dbReference type="PANTHER" id="PTHR36302">
    <property type="entry name" value="BLR7088 PROTEIN"/>
    <property type="match status" value="1"/>
</dbReference>
<dbReference type="Pfam" id="PF04314">
    <property type="entry name" value="PCuAC"/>
    <property type="match status" value="1"/>
</dbReference>
<dbReference type="SUPFAM" id="SSF110087">
    <property type="entry name" value="DR1885-like metal-binding protein"/>
    <property type="match status" value="1"/>
</dbReference>